<evidence type="ECO:0000313" key="2">
    <source>
        <dbReference type="EMBL" id="EZA49558.1"/>
    </source>
</evidence>
<dbReference type="EMBL" id="KK107503">
    <property type="protein sequence ID" value="EZA49558.1"/>
    <property type="molecule type" value="Genomic_DNA"/>
</dbReference>
<sequence length="50" mass="5675">MFVQVLGGLGRRMSSGDKASPGLTIDRAAFLLLRVKKAFKKKKQQRKEKR</sequence>
<protein>
    <submittedName>
        <fullName evidence="2">Uncharacterized protein</fullName>
    </submittedName>
</protein>
<evidence type="ECO:0000313" key="3">
    <source>
        <dbReference type="Proteomes" id="UP000053097"/>
    </source>
</evidence>
<accession>A0A026W0G2</accession>
<evidence type="ECO:0000256" key="1">
    <source>
        <dbReference type="SAM" id="MobiDB-lite"/>
    </source>
</evidence>
<feature type="region of interest" description="Disordered" evidence="1">
    <location>
        <begin position="1"/>
        <end position="21"/>
    </location>
</feature>
<dbReference type="Proteomes" id="UP000053097">
    <property type="component" value="Unassembled WGS sequence"/>
</dbReference>
<dbReference type="AlphaFoldDB" id="A0A026W0G2"/>
<name>A0A026W0G2_OOCBI</name>
<proteinExistence type="predicted"/>
<keyword evidence="3" id="KW-1185">Reference proteome</keyword>
<gene>
    <name evidence="2" type="ORF">X777_12103</name>
</gene>
<reference evidence="2 3" key="1">
    <citation type="journal article" date="2014" name="Curr. Biol.">
        <title>The genome of the clonal raider ant Cerapachys biroi.</title>
        <authorList>
            <person name="Oxley P.R."/>
            <person name="Ji L."/>
            <person name="Fetter-Pruneda I."/>
            <person name="McKenzie S.K."/>
            <person name="Li C."/>
            <person name="Hu H."/>
            <person name="Zhang G."/>
            <person name="Kronauer D.J."/>
        </authorList>
    </citation>
    <scope>NUCLEOTIDE SEQUENCE [LARGE SCALE GENOMIC DNA]</scope>
</reference>
<organism evidence="2 3">
    <name type="scientific">Ooceraea biroi</name>
    <name type="common">Clonal raider ant</name>
    <name type="synonym">Cerapachys biroi</name>
    <dbReference type="NCBI Taxonomy" id="2015173"/>
    <lineage>
        <taxon>Eukaryota</taxon>
        <taxon>Metazoa</taxon>
        <taxon>Ecdysozoa</taxon>
        <taxon>Arthropoda</taxon>
        <taxon>Hexapoda</taxon>
        <taxon>Insecta</taxon>
        <taxon>Pterygota</taxon>
        <taxon>Neoptera</taxon>
        <taxon>Endopterygota</taxon>
        <taxon>Hymenoptera</taxon>
        <taxon>Apocrita</taxon>
        <taxon>Aculeata</taxon>
        <taxon>Formicoidea</taxon>
        <taxon>Formicidae</taxon>
        <taxon>Dorylinae</taxon>
        <taxon>Ooceraea</taxon>
    </lineage>
</organism>